<organism evidence="1 2">
    <name type="scientific">Flagellimonas allohymeniacidonis</name>
    <dbReference type="NCBI Taxonomy" id="2517819"/>
    <lineage>
        <taxon>Bacteria</taxon>
        <taxon>Pseudomonadati</taxon>
        <taxon>Bacteroidota</taxon>
        <taxon>Flavobacteriia</taxon>
        <taxon>Flavobacteriales</taxon>
        <taxon>Flavobacteriaceae</taxon>
        <taxon>Flagellimonas</taxon>
    </lineage>
</organism>
<dbReference type="OrthoDB" id="1445906at2"/>
<name>A0A4Q8QBT7_9FLAO</name>
<comment type="caution">
    <text evidence="1">The sequence shown here is derived from an EMBL/GenBank/DDBJ whole genome shotgun (WGS) entry which is preliminary data.</text>
</comment>
<proteinExistence type="predicted"/>
<dbReference type="RefSeq" id="WP_130615021.1">
    <property type="nucleotide sequence ID" value="NZ_SGIU01000002.1"/>
</dbReference>
<dbReference type="AlphaFoldDB" id="A0A4Q8QBT7"/>
<evidence type="ECO:0000313" key="2">
    <source>
        <dbReference type="Proteomes" id="UP000291981"/>
    </source>
</evidence>
<keyword evidence="2" id="KW-1185">Reference proteome</keyword>
<accession>A0A4Q8QBT7</accession>
<gene>
    <name evidence="1" type="ORF">EW142_14400</name>
</gene>
<dbReference type="EMBL" id="SGIU01000002">
    <property type="protein sequence ID" value="TAI47842.1"/>
    <property type="molecule type" value="Genomic_DNA"/>
</dbReference>
<sequence length="139" mass="16113">MKKGTENILTFLILVISLNSCCIGAKENYLGNNIYLSEYDNVDRRILHQTESCATLGVEIVPMTVLEIADNNKWIIVKTGNGRKRTEDNFFKYWVIKNDYESLPDPETVKRNTTEFDNRQDFEKFLTENKIGLKLSKIN</sequence>
<evidence type="ECO:0000313" key="1">
    <source>
        <dbReference type="EMBL" id="TAI47842.1"/>
    </source>
</evidence>
<reference evidence="1 2" key="1">
    <citation type="submission" date="2019-02" db="EMBL/GenBank/DDBJ databases">
        <title>Draft genome sequence of Muricauda sp. 176CP4-71.</title>
        <authorList>
            <person name="Park J.-S."/>
        </authorList>
    </citation>
    <scope>NUCLEOTIDE SEQUENCE [LARGE SCALE GENOMIC DNA]</scope>
    <source>
        <strain evidence="1 2">176CP4-71</strain>
    </source>
</reference>
<protein>
    <submittedName>
        <fullName evidence="1">Uncharacterized protein</fullName>
    </submittedName>
</protein>
<dbReference type="Proteomes" id="UP000291981">
    <property type="component" value="Unassembled WGS sequence"/>
</dbReference>